<protein>
    <submittedName>
        <fullName evidence="6">Substrate-binding domain-containing protein</fullName>
    </submittedName>
</protein>
<name>A0A4U6QBV5_9ACTN</name>
<evidence type="ECO:0000313" key="6">
    <source>
        <dbReference type="EMBL" id="TKV57389.1"/>
    </source>
</evidence>
<dbReference type="Gene3D" id="3.40.50.2300">
    <property type="match status" value="2"/>
</dbReference>
<dbReference type="GO" id="GO:0030246">
    <property type="term" value="F:carbohydrate binding"/>
    <property type="evidence" value="ECO:0007669"/>
    <property type="project" value="UniProtKB-ARBA"/>
</dbReference>
<dbReference type="GO" id="GO:0030313">
    <property type="term" value="C:cell envelope"/>
    <property type="evidence" value="ECO:0007669"/>
    <property type="project" value="UniProtKB-SubCell"/>
</dbReference>
<dbReference type="InterPro" id="IPR025997">
    <property type="entry name" value="SBP_2_dom"/>
</dbReference>
<dbReference type="InterPro" id="IPR028082">
    <property type="entry name" value="Peripla_BP_I"/>
</dbReference>
<dbReference type="Proteomes" id="UP000306985">
    <property type="component" value="Unassembled WGS sequence"/>
</dbReference>
<feature type="signal peptide" evidence="4">
    <location>
        <begin position="1"/>
        <end position="23"/>
    </location>
</feature>
<dbReference type="AlphaFoldDB" id="A0A4U6QBV5"/>
<feature type="chain" id="PRO_5038729160" evidence="4">
    <location>
        <begin position="24"/>
        <end position="392"/>
    </location>
</feature>
<evidence type="ECO:0000256" key="3">
    <source>
        <dbReference type="ARBA" id="ARBA00022729"/>
    </source>
</evidence>
<dbReference type="SUPFAM" id="SSF53822">
    <property type="entry name" value="Periplasmic binding protein-like I"/>
    <property type="match status" value="1"/>
</dbReference>
<comment type="similarity">
    <text evidence="2">Belongs to the bacterial solute-binding protein 2 family.</text>
</comment>
<dbReference type="PANTHER" id="PTHR46847:SF1">
    <property type="entry name" value="D-ALLOSE-BINDING PERIPLASMIC PROTEIN-RELATED"/>
    <property type="match status" value="1"/>
</dbReference>
<feature type="domain" description="Periplasmic binding protein" evidence="5">
    <location>
        <begin position="90"/>
        <end position="336"/>
    </location>
</feature>
<dbReference type="Pfam" id="PF13407">
    <property type="entry name" value="Peripla_BP_4"/>
    <property type="match status" value="1"/>
</dbReference>
<organism evidence="6 7">
    <name type="scientific">Nakamurella flava</name>
    <dbReference type="NCBI Taxonomy" id="2576308"/>
    <lineage>
        <taxon>Bacteria</taxon>
        <taxon>Bacillati</taxon>
        <taxon>Actinomycetota</taxon>
        <taxon>Actinomycetes</taxon>
        <taxon>Nakamurellales</taxon>
        <taxon>Nakamurellaceae</taxon>
        <taxon>Nakamurella</taxon>
    </lineage>
</organism>
<dbReference type="EMBL" id="SZZH01000005">
    <property type="protein sequence ID" value="TKV57389.1"/>
    <property type="molecule type" value="Genomic_DNA"/>
</dbReference>
<gene>
    <name evidence="6" type="ORF">FDO65_17860</name>
</gene>
<accession>A0A4U6QBV5</accession>
<dbReference type="PROSITE" id="PS51257">
    <property type="entry name" value="PROKAR_LIPOPROTEIN"/>
    <property type="match status" value="1"/>
</dbReference>
<comment type="subcellular location">
    <subcellularLocation>
        <location evidence="1">Cell envelope</location>
    </subcellularLocation>
</comment>
<evidence type="ECO:0000313" key="7">
    <source>
        <dbReference type="Proteomes" id="UP000306985"/>
    </source>
</evidence>
<evidence type="ECO:0000256" key="2">
    <source>
        <dbReference type="ARBA" id="ARBA00007639"/>
    </source>
</evidence>
<dbReference type="OrthoDB" id="9066846at2"/>
<keyword evidence="7" id="KW-1185">Reference proteome</keyword>
<evidence type="ECO:0000256" key="1">
    <source>
        <dbReference type="ARBA" id="ARBA00004196"/>
    </source>
</evidence>
<dbReference type="PANTHER" id="PTHR46847">
    <property type="entry name" value="D-ALLOSE-BINDING PERIPLASMIC PROTEIN-RELATED"/>
    <property type="match status" value="1"/>
</dbReference>
<keyword evidence="3 4" id="KW-0732">Signal</keyword>
<evidence type="ECO:0000259" key="5">
    <source>
        <dbReference type="Pfam" id="PF13407"/>
    </source>
</evidence>
<proteinExistence type="inferred from homology"/>
<evidence type="ECO:0000256" key="4">
    <source>
        <dbReference type="SAM" id="SignalP"/>
    </source>
</evidence>
<reference evidence="6 7" key="1">
    <citation type="submission" date="2019-05" db="EMBL/GenBank/DDBJ databases">
        <title>Nakamurella sp. N5BH11, whole genome shotgun sequence.</title>
        <authorList>
            <person name="Tuo L."/>
        </authorList>
    </citation>
    <scope>NUCLEOTIDE SEQUENCE [LARGE SCALE GENOMIC DNA]</scope>
    <source>
        <strain evidence="6 7">N5BH11</strain>
    </source>
</reference>
<comment type="caution">
    <text evidence="6">The sequence shown here is derived from an EMBL/GenBank/DDBJ whole genome shotgun (WGS) entry which is preliminary data.</text>
</comment>
<sequence>MRTPLRHFMVAAAVSAVTLTALTGCGSSSSTSSSSADGGSSSAAASGSAGADAGGSIPLYSGMALSAASSDVDTSKYKSDVSNPKIGYASLNLVNSFQVQRSKAAELVAKEYGAELITTNANNDANTQVSNIEDLLAQGVNALVVSPVNSDSLTPVLRRAAQANIPVIVEGTDVQSSDVLSRVFSTNDTFGATAAKGLCDLMSGKGKVVMLRGIAGVQAETERYDAGKAEMEKCGLEVEGEAYGDWNYAGGQTAAETLVAQFPEIDGVWSSGSEMTRAAIDVFEAKGRPLVPMTGECENGFLHIWQDKGLKAVAPIFPTWQTPEAVKLALKALRGETIKASYSLELPAITDENVDQFANASLPKDWWSDGVVGSDGKLENYLTPDQVKTIFS</sequence>
<dbReference type="RefSeq" id="WP_137451093.1">
    <property type="nucleotide sequence ID" value="NZ_SZZH01000005.1"/>
</dbReference>